<dbReference type="Pfam" id="PF01168">
    <property type="entry name" value="Ala_racemase_N"/>
    <property type="match status" value="1"/>
</dbReference>
<dbReference type="SUPFAM" id="SSF51419">
    <property type="entry name" value="PLP-binding barrel"/>
    <property type="match status" value="1"/>
</dbReference>
<comment type="cofactor">
    <cofactor evidence="3">
        <name>pyridoxal 5'-phosphate</name>
        <dbReference type="ChEBI" id="CHEBI:597326"/>
    </cofactor>
</comment>
<evidence type="ECO:0000256" key="2">
    <source>
        <dbReference type="HAMAP-Rule" id="MF_02087"/>
    </source>
</evidence>
<dbReference type="Gene3D" id="3.20.20.10">
    <property type="entry name" value="Alanine racemase"/>
    <property type="match status" value="1"/>
</dbReference>
<proteinExistence type="inferred from homology"/>
<dbReference type="PANTHER" id="PTHR10146:SF14">
    <property type="entry name" value="PYRIDOXAL PHOSPHATE HOMEOSTASIS PROTEIN"/>
    <property type="match status" value="1"/>
</dbReference>
<evidence type="ECO:0000313" key="7">
    <source>
        <dbReference type="Proteomes" id="UP000002217"/>
    </source>
</evidence>
<dbReference type="RefSeq" id="WP_015756683.1">
    <property type="nucleotide sequence ID" value="NC_013216.1"/>
</dbReference>
<dbReference type="CDD" id="cd00635">
    <property type="entry name" value="PLPDE_III_YBL036c_like"/>
    <property type="match status" value="1"/>
</dbReference>
<dbReference type="HOGENOM" id="CLU_059988_1_0_9"/>
<comment type="function">
    <text evidence="2">Pyridoxal 5'-phosphate (PLP)-binding protein, which is involved in PLP homeostasis.</text>
</comment>
<dbReference type="InterPro" id="IPR011078">
    <property type="entry name" value="PyrdxlP_homeostasis"/>
</dbReference>
<dbReference type="InterPro" id="IPR029066">
    <property type="entry name" value="PLP-binding_barrel"/>
</dbReference>
<dbReference type="AlphaFoldDB" id="C8W4A0"/>
<reference evidence="6 7" key="1">
    <citation type="journal article" date="2009" name="Stand. Genomic Sci.">
        <title>Complete genome sequence of Desulfotomaculum acetoxidans type strain (5575).</title>
        <authorList>
            <person name="Spring S."/>
            <person name="Lapidus A."/>
            <person name="Schroder M."/>
            <person name="Gleim D."/>
            <person name="Sims D."/>
            <person name="Meincke L."/>
            <person name="Glavina Del Rio T."/>
            <person name="Tice H."/>
            <person name="Copeland A."/>
            <person name="Cheng J.F."/>
            <person name="Lucas S."/>
            <person name="Chen F."/>
            <person name="Nolan M."/>
            <person name="Bruce D."/>
            <person name="Goodwin L."/>
            <person name="Pitluck S."/>
            <person name="Ivanova N."/>
            <person name="Mavromatis K."/>
            <person name="Mikhailova N."/>
            <person name="Pati A."/>
            <person name="Chen A."/>
            <person name="Palaniappan K."/>
            <person name="Land M."/>
            <person name="Hauser L."/>
            <person name="Chang Y.J."/>
            <person name="Jeffries C.D."/>
            <person name="Chain P."/>
            <person name="Saunders E."/>
            <person name="Brettin T."/>
            <person name="Detter J.C."/>
            <person name="Goker M."/>
            <person name="Bristow J."/>
            <person name="Eisen J.A."/>
            <person name="Markowitz V."/>
            <person name="Hugenholtz P."/>
            <person name="Kyrpides N.C."/>
            <person name="Klenk H.P."/>
            <person name="Han C."/>
        </authorList>
    </citation>
    <scope>NUCLEOTIDE SEQUENCE [LARGE SCALE GENOMIC DNA]</scope>
    <source>
        <strain evidence="7">ATCC 49208 / DSM 771 / VKM B-1644</strain>
    </source>
</reference>
<dbReference type="HAMAP" id="MF_02087">
    <property type="entry name" value="PLP_homeostasis"/>
    <property type="match status" value="1"/>
</dbReference>
<dbReference type="InterPro" id="IPR001608">
    <property type="entry name" value="Ala_racemase_N"/>
</dbReference>
<dbReference type="Proteomes" id="UP000002217">
    <property type="component" value="Chromosome"/>
</dbReference>
<gene>
    <name evidence="6" type="ordered locus">Dtox_1082</name>
</gene>
<dbReference type="eggNOG" id="COG0325">
    <property type="taxonomic scope" value="Bacteria"/>
</dbReference>
<dbReference type="EMBL" id="CP001720">
    <property type="protein sequence ID" value="ACV61968.1"/>
    <property type="molecule type" value="Genomic_DNA"/>
</dbReference>
<dbReference type="GO" id="GO:0030170">
    <property type="term" value="F:pyridoxal phosphate binding"/>
    <property type="evidence" value="ECO:0007669"/>
    <property type="project" value="UniProtKB-UniRule"/>
</dbReference>
<keyword evidence="1 2" id="KW-0663">Pyridoxal phosphate</keyword>
<keyword evidence="7" id="KW-1185">Reference proteome</keyword>
<organism evidence="6 7">
    <name type="scientific">Desulfofarcimen acetoxidans (strain ATCC 49208 / DSM 771 / KCTC 5769 / VKM B-1644 / 5575)</name>
    <name type="common">Desulfotomaculum acetoxidans</name>
    <dbReference type="NCBI Taxonomy" id="485916"/>
    <lineage>
        <taxon>Bacteria</taxon>
        <taxon>Bacillati</taxon>
        <taxon>Bacillota</taxon>
        <taxon>Clostridia</taxon>
        <taxon>Eubacteriales</taxon>
        <taxon>Peptococcaceae</taxon>
        <taxon>Desulfofarcimen</taxon>
    </lineage>
</organism>
<dbReference type="FunFam" id="3.20.20.10:FF:000018">
    <property type="entry name" value="Pyridoxal phosphate homeostasis protein"/>
    <property type="match status" value="1"/>
</dbReference>
<dbReference type="OrthoDB" id="9804072at2"/>
<evidence type="ECO:0000256" key="1">
    <source>
        <dbReference type="ARBA" id="ARBA00022898"/>
    </source>
</evidence>
<evidence type="ECO:0000256" key="4">
    <source>
        <dbReference type="RuleBase" id="RU004514"/>
    </source>
</evidence>
<dbReference type="PROSITE" id="PS01211">
    <property type="entry name" value="UPF0001"/>
    <property type="match status" value="1"/>
</dbReference>
<dbReference type="PIRSF" id="PIRSF004848">
    <property type="entry name" value="YBL036c_PLPDEIII"/>
    <property type="match status" value="1"/>
</dbReference>
<sequence>MNIRDNILLVKERIAAAACRSGRDPDDITLLAVTKNVSVDLIKQVYDCGFKEFGENRVQELQKKIALLPDDAVWHMIGHLQTNKIKYIIDKIGLIHSLDSLSLAREINRQALLQNMKVQVLLEINISGEQSKFGIPLSEAREFVKLVNCLPGLTVRGLMTMAPYTTYPEEVRPIFRGLKDLSERISRESSEINMDVLSMGMSNDFEVAVEEGATIVRVGTALFGV</sequence>
<name>C8W4A0_DESAS</name>
<dbReference type="STRING" id="485916.Dtox_1082"/>
<evidence type="ECO:0000313" key="6">
    <source>
        <dbReference type="EMBL" id="ACV61968.1"/>
    </source>
</evidence>
<evidence type="ECO:0000256" key="3">
    <source>
        <dbReference type="PIRSR" id="PIRSR004848-1"/>
    </source>
</evidence>
<feature type="domain" description="Alanine racemase N-terminal" evidence="5">
    <location>
        <begin position="30"/>
        <end position="225"/>
    </location>
</feature>
<feature type="modified residue" description="N6-(pyridoxal phosphate)lysine" evidence="2 3">
    <location>
        <position position="35"/>
    </location>
</feature>
<comment type="similarity">
    <text evidence="2 4">Belongs to the pyridoxal phosphate-binding protein YggS/PROSC family.</text>
</comment>
<dbReference type="NCBIfam" id="TIGR00044">
    <property type="entry name" value="YggS family pyridoxal phosphate-dependent enzyme"/>
    <property type="match status" value="1"/>
</dbReference>
<accession>C8W4A0</accession>
<dbReference type="KEGG" id="dae:Dtox_1082"/>
<evidence type="ECO:0000259" key="5">
    <source>
        <dbReference type="Pfam" id="PF01168"/>
    </source>
</evidence>
<protein>
    <recommendedName>
        <fullName evidence="2">Pyridoxal phosphate homeostasis protein</fullName>
        <shortName evidence="2">PLP homeostasis protein</shortName>
    </recommendedName>
</protein>
<dbReference type="PANTHER" id="PTHR10146">
    <property type="entry name" value="PROLINE SYNTHETASE CO-TRANSCRIBED BACTERIAL HOMOLOG PROTEIN"/>
    <property type="match status" value="1"/>
</dbReference>